<accession>A0A452GYB2</accession>
<keyword evidence="5" id="KW-0158">Chromosome</keyword>
<feature type="compositionally biased region" description="Polar residues" evidence="9">
    <location>
        <begin position="62"/>
        <end position="71"/>
    </location>
</feature>
<evidence type="ECO:0000256" key="3">
    <source>
        <dbReference type="ARBA" id="ARBA00008191"/>
    </source>
</evidence>
<dbReference type="STRING" id="38772.ENSGAGP00000007150"/>
<evidence type="ECO:0000256" key="9">
    <source>
        <dbReference type="SAM" id="MobiDB-lite"/>
    </source>
</evidence>
<evidence type="ECO:0000256" key="4">
    <source>
        <dbReference type="ARBA" id="ARBA00016397"/>
    </source>
</evidence>
<comment type="similarity">
    <text evidence="3">Belongs to the CENP-Q/OKP1 family.</text>
</comment>
<evidence type="ECO:0000256" key="5">
    <source>
        <dbReference type="ARBA" id="ARBA00022454"/>
    </source>
</evidence>
<dbReference type="Ensembl" id="ENSGAGT00000008274.1">
    <property type="protein sequence ID" value="ENSGAGP00000007150.1"/>
    <property type="gene ID" value="ENSGAGG00000005746.1"/>
</dbReference>
<feature type="region of interest" description="Disordered" evidence="9">
    <location>
        <begin position="1"/>
        <end position="72"/>
    </location>
</feature>
<feature type="compositionally biased region" description="Basic and acidic residues" evidence="9">
    <location>
        <begin position="32"/>
        <end position="49"/>
    </location>
</feature>
<keyword evidence="8" id="KW-0175">Coiled coil</keyword>
<evidence type="ECO:0000256" key="6">
    <source>
        <dbReference type="ARBA" id="ARBA00023242"/>
    </source>
</evidence>
<organism evidence="10 11">
    <name type="scientific">Gopherus agassizii</name>
    <name type="common">Agassiz's desert tortoise</name>
    <dbReference type="NCBI Taxonomy" id="38772"/>
    <lineage>
        <taxon>Eukaryota</taxon>
        <taxon>Metazoa</taxon>
        <taxon>Chordata</taxon>
        <taxon>Craniata</taxon>
        <taxon>Vertebrata</taxon>
        <taxon>Euteleostomi</taxon>
        <taxon>Archelosauria</taxon>
        <taxon>Testudinata</taxon>
        <taxon>Testudines</taxon>
        <taxon>Cryptodira</taxon>
        <taxon>Durocryptodira</taxon>
        <taxon>Testudinoidea</taxon>
        <taxon>Testudinidae</taxon>
        <taxon>Gopherus</taxon>
    </lineage>
</organism>
<sequence length="278" mass="31217">MKHHRAHPPKAWKSVREGAAQKKSKSQQHPEPSSKKADGGQKLGQEKEVTQPAKKREKRQGEQSLEGSWSTKKVKLSAGKTAAWQLLPDSSINHLGGVMDSVILSILSKSVQEKDDIQKHLNLLKERLLRHYKTLKVPIGKLSSLKNVLSLKVAEKQNLSSNEEAMALLQEEITTVVQTAENTDENIQSLQDKIQTLRNRLEEAENKAKKLFQKNDTGVLSLPELPKHSLTAPILQEEILKIQDQKGILKDLSTIQHSAEMKNMLTLLEQAYEKVDSL</sequence>
<evidence type="ECO:0000313" key="11">
    <source>
        <dbReference type="Proteomes" id="UP000291020"/>
    </source>
</evidence>
<protein>
    <recommendedName>
        <fullName evidence="4">Centromere protein Q</fullName>
    </recommendedName>
</protein>
<feature type="compositionally biased region" description="Basic residues" evidence="9">
    <location>
        <begin position="1"/>
        <end position="10"/>
    </location>
</feature>
<keyword evidence="7" id="KW-0137">Centromere</keyword>
<dbReference type="GO" id="GO:0005634">
    <property type="term" value="C:nucleus"/>
    <property type="evidence" value="ECO:0007669"/>
    <property type="project" value="UniProtKB-SubCell"/>
</dbReference>
<reference evidence="10" key="3">
    <citation type="submission" date="2025-09" db="UniProtKB">
        <authorList>
            <consortium name="Ensembl"/>
        </authorList>
    </citation>
    <scope>IDENTIFICATION</scope>
</reference>
<dbReference type="InterPro" id="IPR025212">
    <property type="entry name" value="CAD_CENP-Q"/>
</dbReference>
<reference evidence="11" key="1">
    <citation type="journal article" date="2017" name="PLoS ONE">
        <title>The Agassiz's desert tortoise genome provides a resource for the conservation of a threatened species.</title>
        <authorList>
            <person name="Tollis M."/>
            <person name="DeNardo D.F."/>
            <person name="Cornelius J.A."/>
            <person name="Dolby G.A."/>
            <person name="Edwards T."/>
            <person name="Henen B.T."/>
            <person name="Karl A.E."/>
            <person name="Murphy R.W."/>
            <person name="Kusumi K."/>
        </authorList>
    </citation>
    <scope>NUCLEOTIDE SEQUENCE [LARGE SCALE GENOMIC DNA]</scope>
</reference>
<feature type="coiled-coil region" evidence="8">
    <location>
        <begin position="151"/>
        <end position="214"/>
    </location>
</feature>
<keyword evidence="11" id="KW-1185">Reference proteome</keyword>
<evidence type="ECO:0000256" key="1">
    <source>
        <dbReference type="ARBA" id="ARBA00004123"/>
    </source>
</evidence>
<proteinExistence type="inferred from homology"/>
<dbReference type="PANTHER" id="PTHR31345:SF3">
    <property type="entry name" value="CENTROMERE PROTEIN Q"/>
    <property type="match status" value="1"/>
</dbReference>
<reference evidence="10" key="2">
    <citation type="submission" date="2025-08" db="UniProtKB">
        <authorList>
            <consortium name="Ensembl"/>
        </authorList>
    </citation>
    <scope>IDENTIFICATION</scope>
</reference>
<dbReference type="AlphaFoldDB" id="A0A452GYB2"/>
<dbReference type="Pfam" id="PF13094">
    <property type="entry name" value="CENP-Q"/>
    <property type="match status" value="1"/>
</dbReference>
<name>A0A452GYB2_9SAUR</name>
<evidence type="ECO:0000256" key="7">
    <source>
        <dbReference type="ARBA" id="ARBA00023328"/>
    </source>
</evidence>
<dbReference type="GO" id="GO:0000775">
    <property type="term" value="C:chromosome, centromeric region"/>
    <property type="evidence" value="ECO:0007669"/>
    <property type="project" value="UniProtKB-SubCell"/>
</dbReference>
<dbReference type="PANTHER" id="PTHR31345">
    <property type="entry name" value="CENTROMERE PROTEIN Q"/>
    <property type="match status" value="1"/>
</dbReference>
<evidence type="ECO:0000256" key="2">
    <source>
        <dbReference type="ARBA" id="ARBA00004584"/>
    </source>
</evidence>
<keyword evidence="6" id="KW-0539">Nucleus</keyword>
<evidence type="ECO:0000313" key="10">
    <source>
        <dbReference type="Ensembl" id="ENSGAGP00000007150.1"/>
    </source>
</evidence>
<dbReference type="Proteomes" id="UP000291020">
    <property type="component" value="Unassembled WGS sequence"/>
</dbReference>
<comment type="subcellular location">
    <subcellularLocation>
        <location evidence="2">Chromosome</location>
        <location evidence="2">Centromere</location>
    </subcellularLocation>
    <subcellularLocation>
        <location evidence="1">Nucleus</location>
    </subcellularLocation>
</comment>
<evidence type="ECO:0000256" key="8">
    <source>
        <dbReference type="SAM" id="Coils"/>
    </source>
</evidence>